<keyword evidence="1" id="KW-0732">Signal</keyword>
<dbReference type="Proteomes" id="UP000645390">
    <property type="component" value="Unassembled WGS sequence"/>
</dbReference>
<reference evidence="3" key="1">
    <citation type="journal article" date="2019" name="Int. J. Syst. Evol. Microbiol.">
        <title>The Global Catalogue of Microorganisms (GCM) 10K type strain sequencing project: providing services to taxonomists for standard genome sequencing and annotation.</title>
        <authorList>
            <consortium name="The Broad Institute Genomics Platform"/>
            <consortium name="The Broad Institute Genome Sequencing Center for Infectious Disease"/>
            <person name="Wu L."/>
            <person name="Ma J."/>
        </authorList>
    </citation>
    <scope>NUCLEOTIDE SEQUENCE [LARGE SCALE GENOMIC DNA]</scope>
    <source>
        <strain evidence="3">CCM 8939</strain>
    </source>
</reference>
<feature type="chain" id="PRO_5046376985" description="CarboxypepD_reg-like domain-containing protein" evidence="1">
    <location>
        <begin position="25"/>
        <end position="238"/>
    </location>
</feature>
<dbReference type="EMBL" id="BMDJ01000001">
    <property type="protein sequence ID" value="GGI22699.1"/>
    <property type="molecule type" value="Genomic_DNA"/>
</dbReference>
<keyword evidence="3" id="KW-1185">Reference proteome</keyword>
<dbReference type="RefSeq" id="WP_188411576.1">
    <property type="nucleotide sequence ID" value="NZ_BMDJ01000001.1"/>
</dbReference>
<feature type="signal peptide" evidence="1">
    <location>
        <begin position="1"/>
        <end position="24"/>
    </location>
</feature>
<accession>A0ABQ2BE30</accession>
<proteinExistence type="predicted"/>
<evidence type="ECO:0008006" key="4">
    <source>
        <dbReference type="Google" id="ProtNLM"/>
    </source>
</evidence>
<evidence type="ECO:0000313" key="2">
    <source>
        <dbReference type="EMBL" id="GGI22699.1"/>
    </source>
</evidence>
<protein>
    <recommendedName>
        <fullName evidence="4">CarboxypepD_reg-like domain-containing protein</fullName>
    </recommendedName>
</protein>
<gene>
    <name evidence="2" type="ORF">GCM10008119_03950</name>
</gene>
<evidence type="ECO:0000256" key="1">
    <source>
        <dbReference type="SAM" id="SignalP"/>
    </source>
</evidence>
<name>A0ABQ2BE30_9SPHI</name>
<sequence length="238" mass="26956">MKARYFFFSIVFSLIITASSIVGAQEFIVKGVVLEKGSNVRVALANITNLRTRIGVTSNDLGMFQLKATIGDTLLIGKTYLNDQRILVLGRQDILIYMIRGSTTLDEVTILGSTKKQDLADIKRDFQSKGVFNGGKSSFLSAVFNPINGLYNLIGKDPKNARRFSRYADNEIKQSQIDVYFNPSIIKNNTTLRGDTLETYMINYRPEFQKAQYWNSYDYIKYIKESSKKFTDTLGKGK</sequence>
<comment type="caution">
    <text evidence="2">The sequence shown here is derived from an EMBL/GenBank/DDBJ whole genome shotgun (WGS) entry which is preliminary data.</text>
</comment>
<organism evidence="2 3">
    <name type="scientific">Pedobacter mendelii</name>
    <dbReference type="NCBI Taxonomy" id="1908240"/>
    <lineage>
        <taxon>Bacteria</taxon>
        <taxon>Pseudomonadati</taxon>
        <taxon>Bacteroidota</taxon>
        <taxon>Sphingobacteriia</taxon>
        <taxon>Sphingobacteriales</taxon>
        <taxon>Sphingobacteriaceae</taxon>
        <taxon>Pedobacter</taxon>
    </lineage>
</organism>
<evidence type="ECO:0000313" key="3">
    <source>
        <dbReference type="Proteomes" id="UP000645390"/>
    </source>
</evidence>